<dbReference type="PROSITE" id="PS51836">
    <property type="entry name" value="DENN_FNIP12"/>
    <property type="match status" value="1"/>
</dbReference>
<evidence type="ECO:0000259" key="20">
    <source>
        <dbReference type="PROSITE" id="PS50157"/>
    </source>
</evidence>
<evidence type="ECO:0000256" key="18">
    <source>
        <dbReference type="SAM" id="MobiDB-lite"/>
    </source>
</evidence>
<dbReference type="SMART" id="SM00355">
    <property type="entry name" value="ZnF_C2H2"/>
    <property type="match status" value="2"/>
</dbReference>
<gene>
    <name evidence="22" type="ORF">ROHU_033809</name>
</gene>
<feature type="domain" description="BTB" evidence="19">
    <location>
        <begin position="803"/>
        <end position="872"/>
    </location>
</feature>
<comment type="subcellular location">
    <subcellularLocation>
        <location evidence="1">Cytoplasm</location>
    </subcellularLocation>
    <subcellularLocation>
        <location evidence="2">Lysosome membrane</location>
    </subcellularLocation>
</comment>
<dbReference type="STRING" id="84645.A0A498LG75"/>
<feature type="region of interest" description="Disordered" evidence="18">
    <location>
        <begin position="66"/>
        <end position="101"/>
    </location>
</feature>
<dbReference type="PROSITE" id="PS50157">
    <property type="entry name" value="ZINC_FINGER_C2H2_2"/>
    <property type="match status" value="2"/>
</dbReference>
<evidence type="ECO:0000256" key="9">
    <source>
        <dbReference type="ARBA" id="ARBA00022771"/>
    </source>
</evidence>
<keyword evidence="11" id="KW-0832">Ubl conjugation</keyword>
<dbReference type="PANTHER" id="PTHR21634:SF11">
    <property type="entry name" value="FOLLICULIN-INTERACTING PROTEIN 2"/>
    <property type="match status" value="1"/>
</dbReference>
<evidence type="ECO:0000256" key="14">
    <source>
        <dbReference type="ARBA" id="ARBA00023136"/>
    </source>
</evidence>
<dbReference type="Proteomes" id="UP000290572">
    <property type="component" value="Unassembled WGS sequence"/>
</dbReference>
<keyword evidence="9 17" id="KW-0863">Zinc-finger</keyword>
<dbReference type="PROSITE" id="PS50097">
    <property type="entry name" value="BTB"/>
    <property type="match status" value="1"/>
</dbReference>
<evidence type="ECO:0000259" key="21">
    <source>
        <dbReference type="PROSITE" id="PS51836"/>
    </source>
</evidence>
<dbReference type="Pfam" id="PF14636">
    <property type="entry name" value="FNIP_N"/>
    <property type="match status" value="2"/>
</dbReference>
<keyword evidence="8" id="KW-0677">Repeat</keyword>
<dbReference type="GO" id="GO:0003677">
    <property type="term" value="F:DNA binding"/>
    <property type="evidence" value="ECO:0007669"/>
    <property type="project" value="UniProtKB-KW"/>
</dbReference>
<evidence type="ECO:0000256" key="8">
    <source>
        <dbReference type="ARBA" id="ARBA00022737"/>
    </source>
</evidence>
<evidence type="ECO:0000256" key="4">
    <source>
        <dbReference type="ARBA" id="ARBA00022490"/>
    </source>
</evidence>
<evidence type="ECO:0000256" key="2">
    <source>
        <dbReference type="ARBA" id="ARBA00004656"/>
    </source>
</evidence>
<dbReference type="InterPro" id="IPR036236">
    <property type="entry name" value="Znf_C2H2_sf"/>
</dbReference>
<dbReference type="GO" id="GO:0005765">
    <property type="term" value="C:lysosomal membrane"/>
    <property type="evidence" value="ECO:0007669"/>
    <property type="project" value="UniProtKB-SubCell"/>
</dbReference>
<dbReference type="InterPro" id="IPR011333">
    <property type="entry name" value="SKP1/BTB/POZ_sf"/>
</dbReference>
<evidence type="ECO:0000256" key="1">
    <source>
        <dbReference type="ARBA" id="ARBA00004496"/>
    </source>
</evidence>
<dbReference type="Pfam" id="PF14638">
    <property type="entry name" value="FNIP_C"/>
    <property type="match status" value="1"/>
</dbReference>
<dbReference type="Pfam" id="PF00651">
    <property type="entry name" value="BTB"/>
    <property type="match status" value="1"/>
</dbReference>
<keyword evidence="14" id="KW-0472">Membrane</keyword>
<evidence type="ECO:0000256" key="15">
    <source>
        <dbReference type="ARBA" id="ARBA00023163"/>
    </source>
</evidence>
<proteinExistence type="inferred from homology"/>
<keyword evidence="4" id="KW-0963">Cytoplasm</keyword>
<dbReference type="PANTHER" id="PTHR21634">
    <property type="entry name" value="RE13835P"/>
    <property type="match status" value="1"/>
</dbReference>
<dbReference type="PRINTS" id="PR02073">
    <property type="entry name" value="FOLLICULNIP1"/>
</dbReference>
<dbReference type="SUPFAM" id="SSF57667">
    <property type="entry name" value="beta-beta-alpha zinc fingers"/>
    <property type="match status" value="1"/>
</dbReference>
<feature type="domain" description="UDENN FNIP1/2-type" evidence="21">
    <location>
        <begin position="35"/>
        <end position="886"/>
    </location>
</feature>
<dbReference type="InterPro" id="IPR026156">
    <property type="entry name" value="FNIP_fam"/>
</dbReference>
<dbReference type="FunFam" id="3.30.710.10:FF:000061">
    <property type="entry name" value="Zinc finger and BTB domain-containing protein 5"/>
    <property type="match status" value="1"/>
</dbReference>
<evidence type="ECO:0000313" key="23">
    <source>
        <dbReference type="Proteomes" id="UP000290572"/>
    </source>
</evidence>
<dbReference type="InterPro" id="IPR037545">
    <property type="entry name" value="DENN_FNIP1/2"/>
</dbReference>
<dbReference type="PROSITE" id="PS00028">
    <property type="entry name" value="ZINC_FINGER_C2H2_1"/>
    <property type="match status" value="1"/>
</dbReference>
<keyword evidence="16" id="KW-0458">Lysosome</keyword>
<dbReference type="FunFam" id="3.30.160.60:FF:000557">
    <property type="entry name" value="zinc finger and SCAN domain-containing protein 29"/>
    <property type="match status" value="1"/>
</dbReference>
<organism evidence="22 23">
    <name type="scientific">Labeo rohita</name>
    <name type="common">Indian major carp</name>
    <name type="synonym">Cyprinus rohita</name>
    <dbReference type="NCBI Taxonomy" id="84645"/>
    <lineage>
        <taxon>Eukaryota</taxon>
        <taxon>Metazoa</taxon>
        <taxon>Chordata</taxon>
        <taxon>Craniata</taxon>
        <taxon>Vertebrata</taxon>
        <taxon>Euteleostomi</taxon>
        <taxon>Actinopterygii</taxon>
        <taxon>Neopterygii</taxon>
        <taxon>Teleostei</taxon>
        <taxon>Ostariophysi</taxon>
        <taxon>Cypriniformes</taxon>
        <taxon>Cyprinidae</taxon>
        <taxon>Labeoninae</taxon>
        <taxon>Labeonini</taxon>
        <taxon>Labeo</taxon>
    </lineage>
</organism>
<evidence type="ECO:0000256" key="17">
    <source>
        <dbReference type="PROSITE-ProRule" id="PRU00042"/>
    </source>
</evidence>
<evidence type="ECO:0000256" key="11">
    <source>
        <dbReference type="ARBA" id="ARBA00022843"/>
    </source>
</evidence>
<feature type="region of interest" description="Disordered" evidence="18">
    <location>
        <begin position="460"/>
        <end position="493"/>
    </location>
</feature>
<keyword evidence="13" id="KW-0238">DNA-binding</keyword>
<evidence type="ECO:0000256" key="3">
    <source>
        <dbReference type="ARBA" id="ARBA00007541"/>
    </source>
</evidence>
<protein>
    <submittedName>
        <fullName evidence="22">Zinc finger and BTB domain-containing 5-like protein</fullName>
    </submittedName>
</protein>
<feature type="compositionally biased region" description="Basic and acidic residues" evidence="18">
    <location>
        <begin position="1144"/>
        <end position="1159"/>
    </location>
</feature>
<evidence type="ECO:0000256" key="10">
    <source>
        <dbReference type="ARBA" id="ARBA00022833"/>
    </source>
</evidence>
<keyword evidence="6" id="KW-0597">Phosphoprotein</keyword>
<keyword evidence="12" id="KW-0805">Transcription regulation</keyword>
<evidence type="ECO:0000256" key="16">
    <source>
        <dbReference type="ARBA" id="ARBA00023228"/>
    </source>
</evidence>
<dbReference type="InterPro" id="IPR000210">
    <property type="entry name" value="BTB/POZ_dom"/>
</dbReference>
<feature type="region of interest" description="Disordered" evidence="18">
    <location>
        <begin position="1057"/>
        <end position="1169"/>
    </location>
</feature>
<evidence type="ECO:0000259" key="19">
    <source>
        <dbReference type="PROSITE" id="PS50097"/>
    </source>
</evidence>
<keyword evidence="7" id="KW-0479">Metal-binding</keyword>
<dbReference type="InterPro" id="IPR028084">
    <property type="entry name" value="FNIP_N_dom"/>
</dbReference>
<evidence type="ECO:0000256" key="6">
    <source>
        <dbReference type="ARBA" id="ARBA00022553"/>
    </source>
</evidence>
<evidence type="ECO:0000256" key="13">
    <source>
        <dbReference type="ARBA" id="ARBA00023125"/>
    </source>
</evidence>
<evidence type="ECO:0000256" key="12">
    <source>
        <dbReference type="ARBA" id="ARBA00023015"/>
    </source>
</evidence>
<keyword evidence="10" id="KW-0862">Zinc</keyword>
<dbReference type="Gene3D" id="3.30.160.60">
    <property type="entry name" value="Classic Zinc Finger"/>
    <property type="match status" value="2"/>
</dbReference>
<dbReference type="SMART" id="SM00225">
    <property type="entry name" value="BTB"/>
    <property type="match status" value="1"/>
</dbReference>
<keyword evidence="23" id="KW-1185">Reference proteome</keyword>
<sequence>MPTLLQKLFSKRAVGNGSARDCSTAAEQCWASAEFDLAQIRLIVYQDCERRGRQVLFDSKAIHKLDASEPSADETKNPPNRSGACHIGSQASEKDKPPTYQYTRPASDVNMLGEMMFGSVSMSYKGSTLKIHHIRSPPQLMVTHSNPVDMPSRGHSEDGDSGIARSASLSSLLATPLPSPGSSFSSGCASSYQRRWLRSQATSLQHGPVPRWNTEEMFNLSDESCSSNPAMIRRKKIAISIIISLPEREEENHNFQEFFFSHFPLFESHMNKLKTAIERAMIVCRRIAESSQRVQVYLCRVMEALGEFRMTVWNLYMAPRISEPVWLSMISQSTERNLLCQRFLKEMSLLMEHGAKSQFLSALLTAVLTHHLAWVPTVMPSSFPPIKTACQKPASQTVDLLAKSHPYNPLWAQLGDLYGALGSPVRMCRTVVVGRRRELVQRVLYVLSYFIRCSDLQEHVQPQGQKDNPANPCSSQTTDPTPEKTFPPKPDSLNPTACVIGISEKALNSELGNTVPGSCVEQNDETLLTDTKPTNPSSILESSTVKPECTEIGQECFGEDIDSAGGLEHILANQSPLLHRVQFHIGSPRESENEGQAGGLTGAGCGRGLDKKLHHRLLTDIRRNESSDSALGDSDDEETSLRELYMATEQKEYELPLPSYQVESRASVNHFGRSLLGGYCPQYMPDFALHGISSDLRLKQCLMADLEHTVLHPALDEPVAEALCIVADTDRLSVQVVTSQRRVCEGGRLGRDVMVSNLVHTLITSVLQLYALNIATDFVMDFPGHFEQIFQQLNYQRLHGQLCDCVIMVGSRHFKAHRAVLSACSTHFRALFTAAEGDASTRMIHLDSEVVTAEAFAALMDMMYTSTLMLGESNVMDVLLAASHLHLNAVVKACKHYLTTRTLPMSPPADRSGQHHAEQQQAAAAANSHLQRSFLLQQLGLSLVSSALSGAEDGGTGTGRRTSSGGLVDQHGSHPTRRFLKRKQPMSLIASERGRPRLSSQVEGIVGESEGREGGEELLSPDSHSKMVDEVVGGVIPGDDGGLLEQNDYRRGLTHEDMQLPSQSDGGRGAGPEKTLLPRKEEYPDASRHHAEGMKIKNGGEEEEEQQQHMQVVVKSEPLSSPEAVDETSDVTSQAEGSDQVEPVGEKLELSPEGSERSYSDPQPSSELLIKGNKVLGAAEDRGRGEELSCSDALESSSGLHISSYLSAKAFAGRGVSSNLVNNVDNVPNTTTGDFQADHDSARFFLPTDSINTSSSSLQLLPGEAQVCSDLQPESLFLRPLHDGIASSSSLAASRGGSVDQLALEFQRNILGLQTFPRSSRGGAGGCQAYRRIAPKVPPGGASALTDSPQQLDAASSSSSSSVLLNGVNLMEGSVTVGQNVGSSNLNPLPQLTRASADVLSKCKKALSEHNVLVVEGARKYACKICCKTFLTLTDCKKHIRVHTGERPYACLKCGKRFSQSSHLYKHSKTTCLRWQSSDMSNALL</sequence>
<accession>A0A498LG75</accession>
<feature type="compositionally biased region" description="Basic and acidic residues" evidence="18">
    <location>
        <begin position="1076"/>
        <end position="1100"/>
    </location>
</feature>
<dbReference type="GO" id="GO:0008270">
    <property type="term" value="F:zinc ion binding"/>
    <property type="evidence" value="ECO:0007669"/>
    <property type="project" value="UniProtKB-KW"/>
</dbReference>
<feature type="region of interest" description="Disordered" evidence="18">
    <location>
        <begin position="513"/>
        <end position="545"/>
    </location>
</feature>
<comment type="similarity">
    <text evidence="3">Belongs to the FNIP family.</text>
</comment>
<feature type="domain" description="C2H2-type" evidence="20">
    <location>
        <begin position="1449"/>
        <end position="1470"/>
    </location>
</feature>
<feature type="region of interest" description="Disordered" evidence="18">
    <location>
        <begin position="905"/>
        <end position="924"/>
    </location>
</feature>
<dbReference type="InterPro" id="IPR013087">
    <property type="entry name" value="Znf_C2H2_type"/>
</dbReference>
<dbReference type="GO" id="GO:0051087">
    <property type="term" value="F:protein-folding chaperone binding"/>
    <property type="evidence" value="ECO:0007669"/>
    <property type="project" value="TreeGrafter"/>
</dbReference>
<dbReference type="GO" id="GO:0042030">
    <property type="term" value="F:ATPase inhibitor activity"/>
    <property type="evidence" value="ECO:0007669"/>
    <property type="project" value="TreeGrafter"/>
</dbReference>
<dbReference type="InterPro" id="IPR028085">
    <property type="entry name" value="FNIP_mid_dom"/>
</dbReference>
<keyword evidence="15" id="KW-0804">Transcription</keyword>
<evidence type="ECO:0000313" key="22">
    <source>
        <dbReference type="EMBL" id="RXN04687.1"/>
    </source>
</evidence>
<comment type="caution">
    <text evidence="22">The sequence shown here is derived from an EMBL/GenBank/DDBJ whole genome shotgun (WGS) entry which is preliminary data.</text>
</comment>
<dbReference type="SUPFAM" id="SSF54695">
    <property type="entry name" value="POZ domain"/>
    <property type="match status" value="1"/>
</dbReference>
<reference evidence="22 23" key="1">
    <citation type="submission" date="2018-03" db="EMBL/GenBank/DDBJ databases">
        <title>Draft genome sequence of Rohu Carp (Labeo rohita).</title>
        <authorList>
            <person name="Das P."/>
            <person name="Kushwaha B."/>
            <person name="Joshi C.G."/>
            <person name="Kumar D."/>
            <person name="Nagpure N.S."/>
            <person name="Sahoo L."/>
            <person name="Das S.P."/>
            <person name="Bit A."/>
            <person name="Patnaik S."/>
            <person name="Meher P.K."/>
            <person name="Jayasankar P."/>
            <person name="Koringa P.G."/>
            <person name="Patel N.V."/>
            <person name="Hinsu A.T."/>
            <person name="Kumar R."/>
            <person name="Pandey M."/>
            <person name="Agarwal S."/>
            <person name="Srivastava S."/>
            <person name="Singh M."/>
            <person name="Iquebal M.A."/>
            <person name="Jaiswal S."/>
            <person name="Angadi U.B."/>
            <person name="Kumar N."/>
            <person name="Raza M."/>
            <person name="Shah T.M."/>
            <person name="Rai A."/>
            <person name="Jena J.K."/>
        </authorList>
    </citation>
    <scope>NUCLEOTIDE SEQUENCE [LARGE SCALE GENOMIC DNA]</scope>
    <source>
        <strain evidence="22">DASCIFA01</strain>
        <tissue evidence="22">Testis</tissue>
    </source>
</reference>
<name>A0A498LG75_LABRO</name>
<dbReference type="Gene3D" id="3.30.710.10">
    <property type="entry name" value="Potassium Channel Kv1.1, Chain A"/>
    <property type="match status" value="1"/>
</dbReference>
<keyword evidence="5" id="KW-1017">Isopeptide bond</keyword>
<feature type="region of interest" description="Disordered" evidence="18">
    <location>
        <begin position="950"/>
        <end position="1023"/>
    </location>
</feature>
<evidence type="ECO:0000256" key="5">
    <source>
        <dbReference type="ARBA" id="ARBA00022499"/>
    </source>
</evidence>
<feature type="compositionally biased region" description="Polar residues" evidence="18">
    <location>
        <begin position="525"/>
        <end position="545"/>
    </location>
</feature>
<evidence type="ECO:0000256" key="7">
    <source>
        <dbReference type="ARBA" id="ARBA00022723"/>
    </source>
</evidence>
<dbReference type="Pfam" id="PF14637">
    <property type="entry name" value="FNIP_M"/>
    <property type="match status" value="1"/>
</dbReference>
<feature type="domain" description="C2H2-type" evidence="20">
    <location>
        <begin position="1421"/>
        <end position="1448"/>
    </location>
</feature>
<dbReference type="InterPro" id="IPR028086">
    <property type="entry name" value="FNIP_C_dom"/>
</dbReference>
<feature type="compositionally biased region" description="Basic residues" evidence="18">
    <location>
        <begin position="974"/>
        <end position="984"/>
    </location>
</feature>
<dbReference type="EMBL" id="QBIY01013430">
    <property type="protein sequence ID" value="RXN04687.1"/>
    <property type="molecule type" value="Genomic_DNA"/>
</dbReference>
<feature type="compositionally biased region" description="Polar residues" evidence="18">
    <location>
        <begin position="460"/>
        <end position="480"/>
    </location>
</feature>